<dbReference type="RefSeq" id="WP_232398985.1">
    <property type="nucleotide sequence ID" value="NZ_CP102173.1"/>
</dbReference>
<dbReference type="EMBL" id="CP102173">
    <property type="protein sequence ID" value="UUP14971.1"/>
    <property type="molecule type" value="Genomic_DNA"/>
</dbReference>
<sequence length="67" mass="6996">MNGGKRVATPTYRTAPIREAARVLNTTVEDLREAVVNGTAVGVDTRHGESVKIVLMPGAAAPELVPA</sequence>
<evidence type="ECO:0000313" key="1">
    <source>
        <dbReference type="EMBL" id="UUP14971.1"/>
    </source>
</evidence>
<reference evidence="1 2" key="1">
    <citation type="submission" date="2022-08" db="EMBL/GenBank/DDBJ databases">
        <title>novel species in genus Aeromicrobium.</title>
        <authorList>
            <person name="Ye L."/>
        </authorList>
    </citation>
    <scope>NUCLEOTIDE SEQUENCE [LARGE SCALE GENOMIC DNA]</scope>
    <source>
        <strain evidence="2">zg-Y1379</strain>
    </source>
</reference>
<proteinExistence type="predicted"/>
<name>A0ABY5MCS4_9ACTN</name>
<protein>
    <submittedName>
        <fullName evidence="1">Uncharacterized protein</fullName>
    </submittedName>
</protein>
<dbReference type="Proteomes" id="UP001316184">
    <property type="component" value="Chromosome"/>
</dbReference>
<accession>A0ABY5MCS4</accession>
<gene>
    <name evidence="1" type="ORF">NQV15_06580</name>
</gene>
<evidence type="ECO:0000313" key="2">
    <source>
        <dbReference type="Proteomes" id="UP001316184"/>
    </source>
</evidence>
<organism evidence="1 2">
    <name type="scientific">Aeromicrobium wangtongii</name>
    <dbReference type="NCBI Taxonomy" id="2969247"/>
    <lineage>
        <taxon>Bacteria</taxon>
        <taxon>Bacillati</taxon>
        <taxon>Actinomycetota</taxon>
        <taxon>Actinomycetes</taxon>
        <taxon>Propionibacteriales</taxon>
        <taxon>Nocardioidaceae</taxon>
        <taxon>Aeromicrobium</taxon>
    </lineage>
</organism>
<keyword evidence="2" id="KW-1185">Reference proteome</keyword>